<evidence type="ECO:0000313" key="3">
    <source>
        <dbReference type="EMBL" id="GAA5482090.1"/>
    </source>
</evidence>
<feature type="domain" description="ORC1/DEAH AAA+ ATPase" evidence="2">
    <location>
        <begin position="165"/>
        <end position="286"/>
    </location>
</feature>
<dbReference type="Gene3D" id="3.40.50.300">
    <property type="entry name" value="P-loop containing nucleotide triphosphate hydrolases"/>
    <property type="match status" value="1"/>
</dbReference>
<protein>
    <recommendedName>
        <fullName evidence="2">ORC1/DEAH AAA+ ATPase domain-containing protein</fullName>
    </recommendedName>
</protein>
<dbReference type="EMBL" id="BAABRI010000006">
    <property type="protein sequence ID" value="GAA5482090.1"/>
    <property type="molecule type" value="Genomic_DNA"/>
</dbReference>
<feature type="region of interest" description="Disordered" evidence="1">
    <location>
        <begin position="1"/>
        <end position="33"/>
    </location>
</feature>
<dbReference type="InterPro" id="IPR027417">
    <property type="entry name" value="P-loop_NTPase"/>
</dbReference>
<dbReference type="Pfam" id="PF13401">
    <property type="entry name" value="AAA_22"/>
    <property type="match status" value="1"/>
</dbReference>
<dbReference type="InterPro" id="IPR049945">
    <property type="entry name" value="AAA_22"/>
</dbReference>
<accession>A0ABP9UKP1</accession>
<dbReference type="SUPFAM" id="SSF52540">
    <property type="entry name" value="P-loop containing nucleoside triphosphate hydrolases"/>
    <property type="match status" value="1"/>
</dbReference>
<proteinExistence type="predicted"/>
<evidence type="ECO:0000313" key="4">
    <source>
        <dbReference type="Proteomes" id="UP001476282"/>
    </source>
</evidence>
<comment type="caution">
    <text evidence="3">The sequence shown here is derived from an EMBL/GenBank/DDBJ whole genome shotgun (WGS) entry which is preliminary data.</text>
</comment>
<sequence length="404" mass="46097">MTIANDNTPPEDENRDELDAGNLSQPGGTEAGRDDVDRALEIQGANARASWNFSADHVQQGLRHCTPERKEVLLWCFQWCLDRGIYFPEFATRVDYAPNTLYKIFTGRHVDPKSGQRYDITDKLYQACLGFRREEKLRHLQADADFVVTPTVKRIWQACDLARESHTPVFLYGASHVGKTWGLNHYSVENNHGRSPYVRIPAASGLGGMVDAIALRVGVSQKGNTKEKIDRIKNSLSPNQVLILDEVHELIYTYRRESFFACLEVVRDIYDHSGCGLVLVVTNVFRREMEGAKKAHLEQIFKRGVHRVQLGNIVRVADLRAIFDHHALKWPARKQSIDIGGVKDQPYEILRALAKDEGLKSITERIRYAKRLAVNAKERLSLKHFVHAHLIIERNAQLPEDDWE</sequence>
<dbReference type="Proteomes" id="UP001476282">
    <property type="component" value="Unassembled WGS sequence"/>
</dbReference>
<name>A0ABP9UKP1_9BACT</name>
<dbReference type="RefSeq" id="WP_353566237.1">
    <property type="nucleotide sequence ID" value="NZ_BAABRI010000006.1"/>
</dbReference>
<keyword evidence="4" id="KW-1185">Reference proteome</keyword>
<organism evidence="3 4">
    <name type="scientific">Haloferula sargassicola</name>
    <dbReference type="NCBI Taxonomy" id="490096"/>
    <lineage>
        <taxon>Bacteria</taxon>
        <taxon>Pseudomonadati</taxon>
        <taxon>Verrucomicrobiota</taxon>
        <taxon>Verrucomicrobiia</taxon>
        <taxon>Verrucomicrobiales</taxon>
        <taxon>Verrucomicrobiaceae</taxon>
        <taxon>Haloferula</taxon>
    </lineage>
</organism>
<gene>
    <name evidence="3" type="ORF">Hsar01_01305</name>
</gene>
<reference evidence="3 4" key="1">
    <citation type="submission" date="2024-02" db="EMBL/GenBank/DDBJ databases">
        <title>Haloferula sargassicola NBRC 104335.</title>
        <authorList>
            <person name="Ichikawa N."/>
            <person name="Katano-Makiyama Y."/>
            <person name="Hidaka K."/>
        </authorList>
    </citation>
    <scope>NUCLEOTIDE SEQUENCE [LARGE SCALE GENOMIC DNA]</scope>
    <source>
        <strain evidence="3 4">NBRC 104335</strain>
    </source>
</reference>
<evidence type="ECO:0000259" key="2">
    <source>
        <dbReference type="Pfam" id="PF13401"/>
    </source>
</evidence>
<evidence type="ECO:0000256" key="1">
    <source>
        <dbReference type="SAM" id="MobiDB-lite"/>
    </source>
</evidence>